<dbReference type="InterPro" id="IPR016174">
    <property type="entry name" value="Di-haem_cyt_TM"/>
</dbReference>
<dbReference type="GO" id="GO:0020037">
    <property type="term" value="F:heme binding"/>
    <property type="evidence" value="ECO:0007669"/>
    <property type="project" value="TreeGrafter"/>
</dbReference>
<dbReference type="Gene3D" id="1.20.950.20">
    <property type="entry name" value="Transmembrane di-heme cytochromes, Chain C"/>
    <property type="match status" value="2"/>
</dbReference>
<dbReference type="PANTHER" id="PTHR30529:SF1">
    <property type="entry name" value="CYTOCHROME B561 HOMOLOG 2"/>
    <property type="match status" value="1"/>
</dbReference>
<protein>
    <submittedName>
        <fullName evidence="15">Cytochrome b561</fullName>
    </submittedName>
</protein>
<evidence type="ECO:0000256" key="4">
    <source>
        <dbReference type="ARBA" id="ARBA00022475"/>
    </source>
</evidence>
<keyword evidence="16" id="KW-1185">Reference proteome</keyword>
<keyword evidence="8" id="KW-0249">Electron transport</keyword>
<keyword evidence="3" id="KW-0813">Transport</keyword>
<evidence type="ECO:0000256" key="3">
    <source>
        <dbReference type="ARBA" id="ARBA00022448"/>
    </source>
</evidence>
<feature type="transmembrane region" description="Helical" evidence="13">
    <location>
        <begin position="12"/>
        <end position="34"/>
    </location>
</feature>
<keyword evidence="4" id="KW-1003">Cell membrane</keyword>
<evidence type="ECO:0000313" key="16">
    <source>
        <dbReference type="Proteomes" id="UP000243232"/>
    </source>
</evidence>
<feature type="transmembrane region" description="Helical" evidence="13">
    <location>
        <begin position="147"/>
        <end position="164"/>
    </location>
</feature>
<comment type="cofactor">
    <cofactor evidence="1">
        <name>heme b</name>
        <dbReference type="ChEBI" id="CHEBI:60344"/>
    </cofactor>
</comment>
<dbReference type="GO" id="GO:0046872">
    <property type="term" value="F:metal ion binding"/>
    <property type="evidence" value="ECO:0007669"/>
    <property type="project" value="UniProtKB-KW"/>
</dbReference>
<keyword evidence="6 13" id="KW-0812">Transmembrane</keyword>
<dbReference type="GO" id="GO:0009055">
    <property type="term" value="F:electron transfer activity"/>
    <property type="evidence" value="ECO:0007669"/>
    <property type="project" value="InterPro"/>
</dbReference>
<dbReference type="OrthoDB" id="9793784at2"/>
<evidence type="ECO:0000256" key="11">
    <source>
        <dbReference type="ARBA" id="ARBA00023136"/>
    </source>
</evidence>
<evidence type="ECO:0000256" key="13">
    <source>
        <dbReference type="SAM" id="Phobius"/>
    </source>
</evidence>
<evidence type="ECO:0000256" key="12">
    <source>
        <dbReference type="ARBA" id="ARBA00037975"/>
    </source>
</evidence>
<keyword evidence="9 13" id="KW-1133">Transmembrane helix</keyword>
<evidence type="ECO:0000259" key="14">
    <source>
        <dbReference type="Pfam" id="PF01292"/>
    </source>
</evidence>
<feature type="domain" description="Cytochrome b561 bacterial/Ni-hydrogenase" evidence="14">
    <location>
        <begin position="10"/>
        <end position="180"/>
    </location>
</feature>
<dbReference type="Proteomes" id="UP000243232">
    <property type="component" value="Chromosome I"/>
</dbReference>
<evidence type="ECO:0000256" key="6">
    <source>
        <dbReference type="ARBA" id="ARBA00022692"/>
    </source>
</evidence>
<dbReference type="GO" id="GO:0005886">
    <property type="term" value="C:plasma membrane"/>
    <property type="evidence" value="ECO:0007669"/>
    <property type="project" value="UniProtKB-SubCell"/>
</dbReference>
<feature type="transmembrane region" description="Helical" evidence="13">
    <location>
        <begin position="92"/>
        <end position="111"/>
    </location>
</feature>
<dbReference type="GO" id="GO:0022904">
    <property type="term" value="P:respiratory electron transport chain"/>
    <property type="evidence" value="ECO:0007669"/>
    <property type="project" value="InterPro"/>
</dbReference>
<dbReference type="AlphaFoldDB" id="A0A1H2HGP6"/>
<evidence type="ECO:0000256" key="9">
    <source>
        <dbReference type="ARBA" id="ARBA00022989"/>
    </source>
</evidence>
<comment type="subcellular location">
    <subcellularLocation>
        <location evidence="2">Cell membrane</location>
        <topology evidence="2">Multi-pass membrane protein</topology>
    </subcellularLocation>
</comment>
<name>A0A1H2HGP6_9PSED</name>
<keyword evidence="7" id="KW-0479">Metal-binding</keyword>
<evidence type="ECO:0000256" key="8">
    <source>
        <dbReference type="ARBA" id="ARBA00022982"/>
    </source>
</evidence>
<dbReference type="PANTHER" id="PTHR30529">
    <property type="entry name" value="CYTOCHROME B561"/>
    <property type="match status" value="1"/>
</dbReference>
<evidence type="ECO:0000313" key="15">
    <source>
        <dbReference type="EMBL" id="SDU31003.1"/>
    </source>
</evidence>
<feature type="transmembrane region" description="Helical" evidence="13">
    <location>
        <begin position="54"/>
        <end position="72"/>
    </location>
</feature>
<dbReference type="RefSeq" id="WP_090197042.1">
    <property type="nucleotide sequence ID" value="NZ_LT629785.1"/>
</dbReference>
<dbReference type="SUPFAM" id="SSF81342">
    <property type="entry name" value="Transmembrane di-heme cytochromes"/>
    <property type="match status" value="1"/>
</dbReference>
<evidence type="ECO:0000256" key="7">
    <source>
        <dbReference type="ARBA" id="ARBA00022723"/>
    </source>
</evidence>
<keyword evidence="11 13" id="KW-0472">Membrane</keyword>
<keyword evidence="5" id="KW-0349">Heme</keyword>
<evidence type="ECO:0000256" key="1">
    <source>
        <dbReference type="ARBA" id="ARBA00001970"/>
    </source>
</evidence>
<sequence>MQWRNSPEGYGLLSILLHWLIAAAVFGMFGLGLWMVDLDYYSSWYQTAPDLHKSIGLCLFALMLLRLLWRVLSPPPAPLASHAPRIQRASKAAHWLLYAGLFALMLTGYLISTADGRAISVFGWFEVPASLTSIPDQEDVAGEVHTWLAWALVILAGLHALAALKHHFIDRDTTLTRMLGRTGH</sequence>
<organism evidence="15 16">
    <name type="scientific">Pseudomonas pohangensis</name>
    <dbReference type="NCBI Taxonomy" id="364197"/>
    <lineage>
        <taxon>Bacteria</taxon>
        <taxon>Pseudomonadati</taxon>
        <taxon>Pseudomonadota</taxon>
        <taxon>Gammaproteobacteria</taxon>
        <taxon>Pseudomonadales</taxon>
        <taxon>Pseudomonadaceae</taxon>
        <taxon>Pseudomonas</taxon>
    </lineage>
</organism>
<reference evidence="16" key="1">
    <citation type="submission" date="2016-10" db="EMBL/GenBank/DDBJ databases">
        <authorList>
            <person name="Varghese N."/>
            <person name="Submissions S."/>
        </authorList>
    </citation>
    <scope>NUCLEOTIDE SEQUENCE [LARGE SCALE GENOMIC DNA]</scope>
    <source>
        <strain evidence="16">DSM 17875</strain>
    </source>
</reference>
<proteinExistence type="inferred from homology"/>
<evidence type="ECO:0000256" key="10">
    <source>
        <dbReference type="ARBA" id="ARBA00023004"/>
    </source>
</evidence>
<keyword evidence="10" id="KW-0408">Iron</keyword>
<dbReference type="EMBL" id="LT629785">
    <property type="protein sequence ID" value="SDU31003.1"/>
    <property type="molecule type" value="Genomic_DNA"/>
</dbReference>
<evidence type="ECO:0000256" key="5">
    <source>
        <dbReference type="ARBA" id="ARBA00022617"/>
    </source>
</evidence>
<dbReference type="STRING" id="364197.SAMN05216296_2994"/>
<comment type="similarity">
    <text evidence="12">Belongs to the cytochrome b561 family.</text>
</comment>
<evidence type="ECO:0000256" key="2">
    <source>
        <dbReference type="ARBA" id="ARBA00004651"/>
    </source>
</evidence>
<accession>A0A1H2HGP6</accession>
<dbReference type="InterPro" id="IPR052168">
    <property type="entry name" value="Cytochrome_b561_oxidase"/>
</dbReference>
<dbReference type="InterPro" id="IPR011577">
    <property type="entry name" value="Cyt_b561_bac/Ni-Hgenase"/>
</dbReference>
<dbReference type="Pfam" id="PF01292">
    <property type="entry name" value="Ni_hydr_CYTB"/>
    <property type="match status" value="1"/>
</dbReference>
<gene>
    <name evidence="15" type="ORF">SAMN05216296_2994</name>
</gene>